<dbReference type="Proteomes" id="UP000596929">
    <property type="component" value="Unassembled WGS sequence"/>
</dbReference>
<sequence>MFDYRDTLGDDCCGCSDCSDFSDFSTYDNYNDECNSCEDILNTNFASDCSNNSNFNVDLRTELIIKESPQTICNVLQELCNQKIKIDGFSIQAICNHCSIFRFVVGADDCQKLTDIQVAKSILSTLDISFLEDAIFKVTSGRNSRATLPNLYCALQRNVTVNASYPSTTDGLYFQAEPIDEALNTLKVSNCAKCTR</sequence>
<protein>
    <submittedName>
        <fullName evidence="1">Uncharacterized protein</fullName>
    </submittedName>
</protein>
<accession>A0ABR7DH04</accession>
<evidence type="ECO:0000313" key="1">
    <source>
        <dbReference type="EMBL" id="MBC5630715.1"/>
    </source>
</evidence>
<evidence type="ECO:0000313" key="2">
    <source>
        <dbReference type="Proteomes" id="UP000596929"/>
    </source>
</evidence>
<name>A0ABR7DH04_9CLOT</name>
<keyword evidence="2" id="KW-1185">Reference proteome</keyword>
<dbReference type="RefSeq" id="WP_032118749.1">
    <property type="nucleotide sequence ID" value="NZ_JACOOO010000042.1"/>
</dbReference>
<reference evidence="1 2" key="1">
    <citation type="submission" date="2020-08" db="EMBL/GenBank/DDBJ databases">
        <title>Genome public.</title>
        <authorList>
            <person name="Liu C."/>
            <person name="Sun Q."/>
        </authorList>
    </citation>
    <scope>NUCLEOTIDE SEQUENCE [LARGE SCALE GENOMIC DNA]</scope>
    <source>
        <strain evidence="1 2">NSJ-6</strain>
    </source>
</reference>
<comment type="caution">
    <text evidence="1">The sequence shown here is derived from an EMBL/GenBank/DDBJ whole genome shotgun (WGS) entry which is preliminary data.</text>
</comment>
<gene>
    <name evidence="1" type="ORF">H8S20_17825</name>
</gene>
<organism evidence="1 2">
    <name type="scientific">Clostridium hominis</name>
    <dbReference type="NCBI Taxonomy" id="2763036"/>
    <lineage>
        <taxon>Bacteria</taxon>
        <taxon>Bacillati</taxon>
        <taxon>Bacillota</taxon>
        <taxon>Clostridia</taxon>
        <taxon>Eubacteriales</taxon>
        <taxon>Clostridiaceae</taxon>
        <taxon>Clostridium</taxon>
    </lineage>
</organism>
<proteinExistence type="predicted"/>
<dbReference type="EMBL" id="JACOOO010000042">
    <property type="protein sequence ID" value="MBC5630715.1"/>
    <property type="molecule type" value="Genomic_DNA"/>
</dbReference>